<dbReference type="Proteomes" id="UP000800041">
    <property type="component" value="Unassembled WGS sequence"/>
</dbReference>
<dbReference type="AlphaFoldDB" id="A0A6G1HE73"/>
<gene>
    <name evidence="2" type="ORF">K402DRAFT_125831</name>
</gene>
<protein>
    <submittedName>
        <fullName evidence="2">Uncharacterized protein</fullName>
    </submittedName>
</protein>
<name>A0A6G1HE73_9PEZI</name>
<evidence type="ECO:0000256" key="1">
    <source>
        <dbReference type="SAM" id="MobiDB-lite"/>
    </source>
</evidence>
<evidence type="ECO:0000313" key="2">
    <source>
        <dbReference type="EMBL" id="KAF1991465.1"/>
    </source>
</evidence>
<keyword evidence="3" id="KW-1185">Reference proteome</keyword>
<accession>A0A6G1HE73</accession>
<reference evidence="2" key="1">
    <citation type="journal article" date="2020" name="Stud. Mycol.">
        <title>101 Dothideomycetes genomes: a test case for predicting lifestyles and emergence of pathogens.</title>
        <authorList>
            <person name="Haridas S."/>
            <person name="Albert R."/>
            <person name="Binder M."/>
            <person name="Bloem J."/>
            <person name="Labutti K."/>
            <person name="Salamov A."/>
            <person name="Andreopoulos B."/>
            <person name="Baker S."/>
            <person name="Barry K."/>
            <person name="Bills G."/>
            <person name="Bluhm B."/>
            <person name="Cannon C."/>
            <person name="Castanera R."/>
            <person name="Culley D."/>
            <person name="Daum C."/>
            <person name="Ezra D."/>
            <person name="Gonzalez J."/>
            <person name="Henrissat B."/>
            <person name="Kuo A."/>
            <person name="Liang C."/>
            <person name="Lipzen A."/>
            <person name="Lutzoni F."/>
            <person name="Magnuson J."/>
            <person name="Mondo S."/>
            <person name="Nolan M."/>
            <person name="Ohm R."/>
            <person name="Pangilinan J."/>
            <person name="Park H.-J."/>
            <person name="Ramirez L."/>
            <person name="Alfaro M."/>
            <person name="Sun H."/>
            <person name="Tritt A."/>
            <person name="Yoshinaga Y."/>
            <person name="Zwiers L.-H."/>
            <person name="Turgeon B."/>
            <person name="Goodwin S."/>
            <person name="Spatafora J."/>
            <person name="Crous P."/>
            <person name="Grigoriev I."/>
        </authorList>
    </citation>
    <scope>NUCLEOTIDE SEQUENCE</scope>
    <source>
        <strain evidence="2">CBS 113979</strain>
    </source>
</reference>
<dbReference type="EMBL" id="ML977139">
    <property type="protein sequence ID" value="KAF1991465.1"/>
    <property type="molecule type" value="Genomic_DNA"/>
</dbReference>
<feature type="region of interest" description="Disordered" evidence="1">
    <location>
        <begin position="1"/>
        <end position="58"/>
    </location>
</feature>
<sequence length="95" mass="10946">MTRGKIHVCSARSRNNPRDPALCQHRQSLGHHISGTESKPTTSIYHHHQSDMHIPEPRQDSEGRTIFVFFLFDPHYVPSSHRRHSHVPPLPVTDL</sequence>
<feature type="compositionally biased region" description="Basic and acidic residues" evidence="1">
    <location>
        <begin position="48"/>
        <end position="58"/>
    </location>
</feature>
<organism evidence="2 3">
    <name type="scientific">Aulographum hederae CBS 113979</name>
    <dbReference type="NCBI Taxonomy" id="1176131"/>
    <lineage>
        <taxon>Eukaryota</taxon>
        <taxon>Fungi</taxon>
        <taxon>Dikarya</taxon>
        <taxon>Ascomycota</taxon>
        <taxon>Pezizomycotina</taxon>
        <taxon>Dothideomycetes</taxon>
        <taxon>Pleosporomycetidae</taxon>
        <taxon>Aulographales</taxon>
        <taxon>Aulographaceae</taxon>
    </lineage>
</organism>
<evidence type="ECO:0000313" key="3">
    <source>
        <dbReference type="Proteomes" id="UP000800041"/>
    </source>
</evidence>
<proteinExistence type="predicted"/>
<feature type="compositionally biased region" description="Polar residues" evidence="1">
    <location>
        <begin position="35"/>
        <end position="44"/>
    </location>
</feature>